<dbReference type="GO" id="GO:0004673">
    <property type="term" value="F:protein histidine kinase activity"/>
    <property type="evidence" value="ECO:0007669"/>
    <property type="project" value="UniProtKB-EC"/>
</dbReference>
<reference evidence="6 7" key="1">
    <citation type="submission" date="2017-05" db="EMBL/GenBank/DDBJ databases">
        <title>Streptomyces alboflavus Genome sequencing and assembly.</title>
        <authorList>
            <person name="Wang Y."/>
            <person name="Du B."/>
            <person name="Ding Y."/>
            <person name="Liu H."/>
            <person name="Hou Q."/>
            <person name="Liu K."/>
            <person name="Wang C."/>
            <person name="Yao L."/>
        </authorList>
    </citation>
    <scope>NUCLEOTIDE SEQUENCE [LARGE SCALE GENOMIC DNA]</scope>
    <source>
        <strain evidence="6 7">MDJK44</strain>
    </source>
</reference>
<accession>A0A1Z1WSK6</accession>
<dbReference type="STRING" id="67267.GCA_000716675_04764"/>
<dbReference type="EMBL" id="CP021748">
    <property type="protein sequence ID" value="ARX89415.1"/>
    <property type="molecule type" value="Genomic_DNA"/>
</dbReference>
<evidence type="ECO:0000256" key="4">
    <source>
        <dbReference type="ARBA" id="ARBA00022777"/>
    </source>
</evidence>
<dbReference type="EC" id="2.7.13.3" evidence="2"/>
<dbReference type="PANTHER" id="PTHR42878:SF15">
    <property type="entry name" value="BACTERIOPHYTOCHROME"/>
    <property type="match status" value="1"/>
</dbReference>
<comment type="catalytic activity">
    <reaction evidence="1">
        <text>ATP + protein L-histidine = ADP + protein N-phospho-L-histidine.</text>
        <dbReference type="EC" id="2.7.13.3"/>
    </reaction>
</comment>
<evidence type="ECO:0000256" key="2">
    <source>
        <dbReference type="ARBA" id="ARBA00012438"/>
    </source>
</evidence>
<dbReference type="AlphaFoldDB" id="A0A1Z1WSK6"/>
<dbReference type="GO" id="GO:0007234">
    <property type="term" value="P:osmosensory signaling via phosphorelay pathway"/>
    <property type="evidence" value="ECO:0007669"/>
    <property type="project" value="TreeGrafter"/>
</dbReference>
<keyword evidence="3" id="KW-0808">Transferase</keyword>
<organism evidence="6 7">
    <name type="scientific">Streptomyces alboflavus</name>
    <dbReference type="NCBI Taxonomy" id="67267"/>
    <lineage>
        <taxon>Bacteria</taxon>
        <taxon>Bacillati</taxon>
        <taxon>Actinomycetota</taxon>
        <taxon>Actinomycetes</taxon>
        <taxon>Kitasatosporales</taxon>
        <taxon>Streptomycetaceae</taxon>
        <taxon>Streptomyces</taxon>
    </lineage>
</organism>
<name>A0A1Z1WSK6_9ACTN</name>
<dbReference type="InterPro" id="IPR050351">
    <property type="entry name" value="BphY/WalK/GraS-like"/>
</dbReference>
<dbReference type="InterPro" id="IPR036890">
    <property type="entry name" value="HATPase_C_sf"/>
</dbReference>
<protein>
    <recommendedName>
        <fullName evidence="2">histidine kinase</fullName>
        <ecNumber evidence="2">2.7.13.3</ecNumber>
    </recommendedName>
</protein>
<feature type="region of interest" description="Disordered" evidence="5">
    <location>
        <begin position="72"/>
        <end position="95"/>
    </location>
</feature>
<dbReference type="Gene3D" id="3.30.565.10">
    <property type="entry name" value="Histidine kinase-like ATPase, C-terminal domain"/>
    <property type="match status" value="1"/>
</dbReference>
<dbReference type="Proteomes" id="UP000195880">
    <property type="component" value="Chromosome"/>
</dbReference>
<dbReference type="GO" id="GO:0030295">
    <property type="term" value="F:protein kinase activator activity"/>
    <property type="evidence" value="ECO:0007669"/>
    <property type="project" value="TreeGrafter"/>
</dbReference>
<dbReference type="SUPFAM" id="SSF55874">
    <property type="entry name" value="ATPase domain of HSP90 chaperone/DNA topoisomerase II/histidine kinase"/>
    <property type="match status" value="1"/>
</dbReference>
<dbReference type="KEGG" id="salf:SMD44_08902"/>
<keyword evidence="7" id="KW-1185">Reference proteome</keyword>
<keyword evidence="4 6" id="KW-0418">Kinase</keyword>
<evidence type="ECO:0000256" key="1">
    <source>
        <dbReference type="ARBA" id="ARBA00000085"/>
    </source>
</evidence>
<evidence type="ECO:0000256" key="3">
    <source>
        <dbReference type="ARBA" id="ARBA00022679"/>
    </source>
</evidence>
<feature type="compositionally biased region" description="Polar residues" evidence="5">
    <location>
        <begin position="85"/>
        <end position="95"/>
    </location>
</feature>
<dbReference type="PANTHER" id="PTHR42878">
    <property type="entry name" value="TWO-COMPONENT HISTIDINE KINASE"/>
    <property type="match status" value="1"/>
</dbReference>
<gene>
    <name evidence="6" type="ORF">SMD44_08902</name>
</gene>
<evidence type="ECO:0000313" key="7">
    <source>
        <dbReference type="Proteomes" id="UP000195880"/>
    </source>
</evidence>
<evidence type="ECO:0000313" key="6">
    <source>
        <dbReference type="EMBL" id="ARX89415.1"/>
    </source>
</evidence>
<sequence length="95" mass="9997">MGSLVDGLLTRARLMSGTAAITRQPLRLDQLVEAVVEDTGTAGHRVEVRVEETVVVADPGLVRRAVGNLLGNALAPATRPESPPTYASPSRRTAP</sequence>
<evidence type="ECO:0000256" key="5">
    <source>
        <dbReference type="SAM" id="MobiDB-lite"/>
    </source>
</evidence>
<proteinExistence type="predicted"/>
<dbReference type="GO" id="GO:0000156">
    <property type="term" value="F:phosphorelay response regulator activity"/>
    <property type="evidence" value="ECO:0007669"/>
    <property type="project" value="TreeGrafter"/>
</dbReference>